<proteinExistence type="predicted"/>
<reference evidence="1" key="1">
    <citation type="submission" date="2014-11" db="EMBL/GenBank/DDBJ databases">
        <authorList>
            <person name="Amaro Gonzalez C."/>
        </authorList>
    </citation>
    <scope>NUCLEOTIDE SEQUENCE</scope>
</reference>
<sequence>MNTQGHVGEVCCEEFVYCVIIFYSNYLH</sequence>
<evidence type="ECO:0000313" key="1">
    <source>
        <dbReference type="EMBL" id="JAH46256.1"/>
    </source>
</evidence>
<dbReference type="EMBL" id="GBXM01062321">
    <property type="protein sequence ID" value="JAH46256.1"/>
    <property type="molecule type" value="Transcribed_RNA"/>
</dbReference>
<name>A0A0E9SY92_ANGAN</name>
<protein>
    <submittedName>
        <fullName evidence="1">Uncharacterized protein</fullName>
    </submittedName>
</protein>
<reference evidence="1" key="2">
    <citation type="journal article" date="2015" name="Fish Shellfish Immunol.">
        <title>Early steps in the European eel (Anguilla anguilla)-Vibrio vulnificus interaction in the gills: Role of the RtxA13 toxin.</title>
        <authorList>
            <person name="Callol A."/>
            <person name="Pajuelo D."/>
            <person name="Ebbesson L."/>
            <person name="Teles M."/>
            <person name="MacKenzie S."/>
            <person name="Amaro C."/>
        </authorList>
    </citation>
    <scope>NUCLEOTIDE SEQUENCE</scope>
</reference>
<accession>A0A0E9SY92</accession>
<dbReference type="AlphaFoldDB" id="A0A0E9SY92"/>
<organism evidence="1">
    <name type="scientific">Anguilla anguilla</name>
    <name type="common">European freshwater eel</name>
    <name type="synonym">Muraena anguilla</name>
    <dbReference type="NCBI Taxonomy" id="7936"/>
    <lineage>
        <taxon>Eukaryota</taxon>
        <taxon>Metazoa</taxon>
        <taxon>Chordata</taxon>
        <taxon>Craniata</taxon>
        <taxon>Vertebrata</taxon>
        <taxon>Euteleostomi</taxon>
        <taxon>Actinopterygii</taxon>
        <taxon>Neopterygii</taxon>
        <taxon>Teleostei</taxon>
        <taxon>Anguilliformes</taxon>
        <taxon>Anguillidae</taxon>
        <taxon>Anguilla</taxon>
    </lineage>
</organism>